<keyword evidence="7 9" id="KW-1133">Transmembrane helix</keyword>
<dbReference type="GO" id="GO:0055085">
    <property type="term" value="P:transmembrane transport"/>
    <property type="evidence" value="ECO:0007669"/>
    <property type="project" value="InterPro"/>
</dbReference>
<evidence type="ECO:0000256" key="8">
    <source>
        <dbReference type="ARBA" id="ARBA00023136"/>
    </source>
</evidence>
<keyword evidence="2 9" id="KW-0813">Transport</keyword>
<evidence type="ECO:0000256" key="5">
    <source>
        <dbReference type="ARBA" id="ARBA00022856"/>
    </source>
</evidence>
<keyword evidence="6" id="KW-0653">Protein transport</keyword>
<dbReference type="EMBL" id="JADQDO010000004">
    <property type="protein sequence ID" value="MBF9233826.1"/>
    <property type="molecule type" value="Genomic_DNA"/>
</dbReference>
<dbReference type="AlphaFoldDB" id="A0A931FSL6"/>
<dbReference type="Gene3D" id="1.10.3720.10">
    <property type="entry name" value="MetI-like"/>
    <property type="match status" value="1"/>
</dbReference>
<feature type="transmembrane region" description="Helical" evidence="9">
    <location>
        <begin position="163"/>
        <end position="183"/>
    </location>
</feature>
<dbReference type="GO" id="GO:0005886">
    <property type="term" value="C:plasma membrane"/>
    <property type="evidence" value="ECO:0007669"/>
    <property type="project" value="UniProtKB-SubCell"/>
</dbReference>
<comment type="subcellular location">
    <subcellularLocation>
        <location evidence="1 9">Cell membrane</location>
        <topology evidence="1 9">Multi-pass membrane protein</topology>
    </subcellularLocation>
</comment>
<keyword evidence="3" id="KW-1003">Cell membrane</keyword>
<dbReference type="Proteomes" id="UP000599312">
    <property type="component" value="Unassembled WGS sequence"/>
</dbReference>
<feature type="domain" description="ABC transmembrane type-1" evidence="10">
    <location>
        <begin position="69"/>
        <end position="257"/>
    </location>
</feature>
<keyword evidence="4 9" id="KW-0812">Transmembrane</keyword>
<evidence type="ECO:0000256" key="4">
    <source>
        <dbReference type="ARBA" id="ARBA00022692"/>
    </source>
</evidence>
<name>A0A931FSL6_9HYPH</name>
<feature type="transmembrane region" description="Helical" evidence="9">
    <location>
        <begin position="118"/>
        <end position="143"/>
    </location>
</feature>
<dbReference type="SUPFAM" id="SSF161098">
    <property type="entry name" value="MetI-like"/>
    <property type="match status" value="1"/>
</dbReference>
<keyword evidence="5" id="KW-0571">Peptide transport</keyword>
<dbReference type="PANTHER" id="PTHR43386">
    <property type="entry name" value="OLIGOPEPTIDE TRANSPORT SYSTEM PERMEASE PROTEIN APPC"/>
    <property type="match status" value="1"/>
</dbReference>
<dbReference type="RefSeq" id="WP_196271818.1">
    <property type="nucleotide sequence ID" value="NZ_JADQDO010000004.1"/>
</dbReference>
<organism evidence="11 12">
    <name type="scientific">Microvirga alba</name>
    <dbReference type="NCBI Taxonomy" id="2791025"/>
    <lineage>
        <taxon>Bacteria</taxon>
        <taxon>Pseudomonadati</taxon>
        <taxon>Pseudomonadota</taxon>
        <taxon>Alphaproteobacteria</taxon>
        <taxon>Hyphomicrobiales</taxon>
        <taxon>Methylobacteriaceae</taxon>
        <taxon>Microvirga</taxon>
    </lineage>
</organism>
<protein>
    <submittedName>
        <fullName evidence="11">ABC transporter permease</fullName>
    </submittedName>
</protein>
<evidence type="ECO:0000259" key="10">
    <source>
        <dbReference type="PROSITE" id="PS50928"/>
    </source>
</evidence>
<evidence type="ECO:0000256" key="7">
    <source>
        <dbReference type="ARBA" id="ARBA00022989"/>
    </source>
</evidence>
<dbReference type="CDD" id="cd06261">
    <property type="entry name" value="TM_PBP2"/>
    <property type="match status" value="1"/>
</dbReference>
<feature type="transmembrane region" description="Helical" evidence="9">
    <location>
        <begin position="234"/>
        <end position="257"/>
    </location>
</feature>
<evidence type="ECO:0000313" key="11">
    <source>
        <dbReference type="EMBL" id="MBF9233826.1"/>
    </source>
</evidence>
<evidence type="ECO:0000256" key="6">
    <source>
        <dbReference type="ARBA" id="ARBA00022927"/>
    </source>
</evidence>
<keyword evidence="12" id="KW-1185">Reference proteome</keyword>
<proteinExistence type="inferred from homology"/>
<dbReference type="Pfam" id="PF00528">
    <property type="entry name" value="BPD_transp_1"/>
    <property type="match status" value="1"/>
</dbReference>
<reference evidence="11" key="1">
    <citation type="submission" date="2020-11" db="EMBL/GenBank/DDBJ databases">
        <authorList>
            <person name="Kim M.K."/>
        </authorList>
    </citation>
    <scope>NUCLEOTIDE SEQUENCE</scope>
    <source>
        <strain evidence="11">BT350</strain>
    </source>
</reference>
<evidence type="ECO:0000256" key="9">
    <source>
        <dbReference type="RuleBase" id="RU363032"/>
    </source>
</evidence>
<dbReference type="GO" id="GO:0015833">
    <property type="term" value="P:peptide transport"/>
    <property type="evidence" value="ECO:0007669"/>
    <property type="project" value="UniProtKB-KW"/>
</dbReference>
<feature type="transmembrane region" description="Helical" evidence="9">
    <location>
        <begin position="12"/>
        <end position="31"/>
    </location>
</feature>
<comment type="caution">
    <text evidence="11">The sequence shown here is derived from an EMBL/GenBank/DDBJ whole genome shotgun (WGS) entry which is preliminary data.</text>
</comment>
<comment type="similarity">
    <text evidence="9">Belongs to the binding-protein-dependent transport system permease family.</text>
</comment>
<keyword evidence="8 9" id="KW-0472">Membrane</keyword>
<dbReference type="InterPro" id="IPR035906">
    <property type="entry name" value="MetI-like_sf"/>
</dbReference>
<dbReference type="InterPro" id="IPR000515">
    <property type="entry name" value="MetI-like"/>
</dbReference>
<sequence>MRSLARETPLILGLALLAFMVAVALLAPALYPSNPLFSNAPPMQPPDWAYPLGTDHTGRDVAAMLAWGTRVSLLFAFGAAGISLVCGTVLGAISGYFGGLVDDVLSRLFEMFNIVPRLFLIILVVAVFGSYLWLTVAIVGLTMWPSNARIMRAQVLTLKSRGYAQAAIVSGAGPFTVLFSHVVPNGIGPVMANSMLQMAYAVLTEAGLAFLGLSDPNIASWGQVLYWGQGFIASAPWMIIFPGLAIAMLLMSFHLIGGTLQERLDPRQQGAMA</sequence>
<dbReference type="PROSITE" id="PS50928">
    <property type="entry name" value="ABC_TM1"/>
    <property type="match status" value="1"/>
</dbReference>
<evidence type="ECO:0000256" key="2">
    <source>
        <dbReference type="ARBA" id="ARBA00022448"/>
    </source>
</evidence>
<dbReference type="InterPro" id="IPR050366">
    <property type="entry name" value="BP-dependent_transpt_permease"/>
</dbReference>
<dbReference type="PANTHER" id="PTHR43386:SF1">
    <property type="entry name" value="D,D-DIPEPTIDE TRANSPORT SYSTEM PERMEASE PROTEIN DDPC-RELATED"/>
    <property type="match status" value="1"/>
</dbReference>
<dbReference type="GO" id="GO:0015031">
    <property type="term" value="P:protein transport"/>
    <property type="evidence" value="ECO:0007669"/>
    <property type="project" value="UniProtKB-KW"/>
</dbReference>
<accession>A0A931FSL6</accession>
<evidence type="ECO:0000256" key="1">
    <source>
        <dbReference type="ARBA" id="ARBA00004651"/>
    </source>
</evidence>
<gene>
    <name evidence="11" type="ORF">I2H38_10610</name>
</gene>
<feature type="transmembrane region" description="Helical" evidence="9">
    <location>
        <begin position="73"/>
        <end position="97"/>
    </location>
</feature>
<evidence type="ECO:0000313" key="12">
    <source>
        <dbReference type="Proteomes" id="UP000599312"/>
    </source>
</evidence>
<evidence type="ECO:0000256" key="3">
    <source>
        <dbReference type="ARBA" id="ARBA00022475"/>
    </source>
</evidence>